<evidence type="ECO:0000313" key="1">
    <source>
        <dbReference type="EMBL" id="KAG6375194.1"/>
    </source>
</evidence>
<keyword evidence="2" id="KW-1185">Reference proteome</keyword>
<gene>
    <name evidence="1" type="ORF">JVT61DRAFT_3405</name>
</gene>
<dbReference type="OrthoDB" id="2670886at2759"/>
<evidence type="ECO:0000313" key="2">
    <source>
        <dbReference type="Proteomes" id="UP000683000"/>
    </source>
</evidence>
<reference evidence="1" key="1">
    <citation type="submission" date="2021-03" db="EMBL/GenBank/DDBJ databases">
        <title>Evolutionary innovations through gain and loss of genes in the ectomycorrhizal Boletales.</title>
        <authorList>
            <person name="Wu G."/>
            <person name="Miyauchi S."/>
            <person name="Morin E."/>
            <person name="Yang Z.-L."/>
            <person name="Xu J."/>
            <person name="Martin F.M."/>
        </authorList>
    </citation>
    <scope>NUCLEOTIDE SEQUENCE</scope>
    <source>
        <strain evidence="1">BR01</strain>
    </source>
</reference>
<comment type="caution">
    <text evidence="1">The sequence shown here is derived from an EMBL/GenBank/DDBJ whole genome shotgun (WGS) entry which is preliminary data.</text>
</comment>
<dbReference type="EMBL" id="JAGFBS010000015">
    <property type="protein sequence ID" value="KAG6375194.1"/>
    <property type="molecule type" value="Genomic_DNA"/>
</dbReference>
<organism evidence="1 2">
    <name type="scientific">Boletus reticuloceps</name>
    <dbReference type="NCBI Taxonomy" id="495285"/>
    <lineage>
        <taxon>Eukaryota</taxon>
        <taxon>Fungi</taxon>
        <taxon>Dikarya</taxon>
        <taxon>Basidiomycota</taxon>
        <taxon>Agaricomycotina</taxon>
        <taxon>Agaricomycetes</taxon>
        <taxon>Agaricomycetidae</taxon>
        <taxon>Boletales</taxon>
        <taxon>Boletineae</taxon>
        <taxon>Boletaceae</taxon>
        <taxon>Boletoideae</taxon>
        <taxon>Boletus</taxon>
    </lineage>
</organism>
<dbReference type="AlphaFoldDB" id="A0A8I2YNH6"/>
<sequence length="92" mass="10748">MRWSEEVMLLREEIRRTLAYFEWHAQWWESQAAKVPLHSTTAIAEGFHAYAQHQSALRRQLQTRYQTLWTMILPVAGTQGAGNTFIMPSSEL</sequence>
<dbReference type="Proteomes" id="UP000683000">
    <property type="component" value="Unassembled WGS sequence"/>
</dbReference>
<name>A0A8I2YNH6_9AGAM</name>
<protein>
    <submittedName>
        <fullName evidence="1">Uncharacterized protein</fullName>
    </submittedName>
</protein>
<proteinExistence type="predicted"/>
<accession>A0A8I2YNH6</accession>